<dbReference type="SUPFAM" id="SSF161098">
    <property type="entry name" value="MetI-like"/>
    <property type="match status" value="1"/>
</dbReference>
<feature type="transmembrane region" description="Helical" evidence="7">
    <location>
        <begin position="261"/>
        <end position="281"/>
    </location>
</feature>
<keyword evidence="4 7" id="KW-0812">Transmembrane</keyword>
<reference evidence="9 10" key="1">
    <citation type="submission" date="2020-08" db="EMBL/GenBank/DDBJ databases">
        <title>Cohnella phylogeny.</title>
        <authorList>
            <person name="Dunlap C."/>
        </authorList>
    </citation>
    <scope>NUCLEOTIDE SEQUENCE [LARGE SCALE GENOMIC DNA]</scope>
    <source>
        <strain evidence="9 10">CBP 2801</strain>
    </source>
</reference>
<dbReference type="RefSeq" id="WP_185127926.1">
    <property type="nucleotide sequence ID" value="NZ_JACJVO010000006.1"/>
</dbReference>
<feature type="transmembrane region" description="Helical" evidence="7">
    <location>
        <begin position="205"/>
        <end position="227"/>
    </location>
</feature>
<dbReference type="PANTHER" id="PTHR43744">
    <property type="entry name" value="ABC TRANSPORTER PERMEASE PROTEIN MG189-RELATED-RELATED"/>
    <property type="match status" value="1"/>
</dbReference>
<keyword evidence="6 7" id="KW-0472">Membrane</keyword>
<evidence type="ECO:0000313" key="10">
    <source>
        <dbReference type="Proteomes" id="UP000564644"/>
    </source>
</evidence>
<evidence type="ECO:0000256" key="6">
    <source>
        <dbReference type="ARBA" id="ARBA00023136"/>
    </source>
</evidence>
<comment type="similarity">
    <text evidence="7">Belongs to the binding-protein-dependent transport system permease family.</text>
</comment>
<keyword evidence="3" id="KW-1003">Cell membrane</keyword>
<dbReference type="InterPro" id="IPR000515">
    <property type="entry name" value="MetI-like"/>
</dbReference>
<protein>
    <submittedName>
        <fullName evidence="9">Carbohydrate ABC transporter permease</fullName>
    </submittedName>
</protein>
<evidence type="ECO:0000256" key="4">
    <source>
        <dbReference type="ARBA" id="ARBA00022692"/>
    </source>
</evidence>
<organism evidence="9 10">
    <name type="scientific">Cohnella zeiphila</name>
    <dbReference type="NCBI Taxonomy" id="2761120"/>
    <lineage>
        <taxon>Bacteria</taxon>
        <taxon>Bacillati</taxon>
        <taxon>Bacillota</taxon>
        <taxon>Bacilli</taxon>
        <taxon>Bacillales</taxon>
        <taxon>Paenibacillaceae</taxon>
        <taxon>Cohnella</taxon>
    </lineage>
</organism>
<gene>
    <name evidence="9" type="ORF">H7C18_04990</name>
</gene>
<dbReference type="GO" id="GO:0055085">
    <property type="term" value="P:transmembrane transport"/>
    <property type="evidence" value="ECO:0007669"/>
    <property type="project" value="InterPro"/>
</dbReference>
<keyword evidence="2 7" id="KW-0813">Transport</keyword>
<evidence type="ECO:0000313" key="9">
    <source>
        <dbReference type="EMBL" id="MBB6730248.1"/>
    </source>
</evidence>
<dbReference type="CDD" id="cd06261">
    <property type="entry name" value="TM_PBP2"/>
    <property type="match status" value="1"/>
</dbReference>
<dbReference type="Proteomes" id="UP000564644">
    <property type="component" value="Unassembled WGS sequence"/>
</dbReference>
<evidence type="ECO:0000259" key="8">
    <source>
        <dbReference type="PROSITE" id="PS50928"/>
    </source>
</evidence>
<dbReference type="EMBL" id="JACJVO010000006">
    <property type="protein sequence ID" value="MBB6730248.1"/>
    <property type="molecule type" value="Genomic_DNA"/>
</dbReference>
<dbReference type="Gene3D" id="1.10.3720.10">
    <property type="entry name" value="MetI-like"/>
    <property type="match status" value="1"/>
</dbReference>
<dbReference type="Pfam" id="PF00528">
    <property type="entry name" value="BPD_transp_1"/>
    <property type="match status" value="1"/>
</dbReference>
<dbReference type="PROSITE" id="PS50928">
    <property type="entry name" value="ABC_TM1"/>
    <property type="match status" value="1"/>
</dbReference>
<feature type="domain" description="ABC transmembrane type-1" evidence="8">
    <location>
        <begin position="95"/>
        <end position="281"/>
    </location>
</feature>
<comment type="caution">
    <text evidence="9">The sequence shown here is derived from an EMBL/GenBank/DDBJ whole genome shotgun (WGS) entry which is preliminary data.</text>
</comment>
<sequence length="296" mass="32436">MTAVARHAGIAVRLALLAALAALALFPIALTVTNSFMSEREISHHYGALQSSDSSGEDAADMPTERVSIRWVPEVATLKAFGDVLLNRPKFLTLFWNSVRLTAPIVLGQTAVGTLAAYAFAKLVFPGRDKLFFLYLLTMLMPFQVTLVPNYLVAKQLGMLHSYGAIIWPGVFAAFGVFLMRQFAAGIPNSYLEAARIDGAGHFRSFFHIVLPLVKPGMTALMLLAFADNWNMVEQPLLFLTEPFRQPLSVYLAQIVSGEQGVAFASSVLYMTPMVLLFLYGEEQLVEGIQRSGVKG</sequence>
<name>A0A7X0SM31_9BACL</name>
<feature type="transmembrane region" description="Helical" evidence="7">
    <location>
        <begin position="132"/>
        <end position="153"/>
    </location>
</feature>
<evidence type="ECO:0000256" key="3">
    <source>
        <dbReference type="ARBA" id="ARBA00022475"/>
    </source>
</evidence>
<keyword evidence="10" id="KW-1185">Reference proteome</keyword>
<proteinExistence type="inferred from homology"/>
<dbReference type="InterPro" id="IPR035906">
    <property type="entry name" value="MetI-like_sf"/>
</dbReference>
<dbReference type="GO" id="GO:0005886">
    <property type="term" value="C:plasma membrane"/>
    <property type="evidence" value="ECO:0007669"/>
    <property type="project" value="UniProtKB-SubCell"/>
</dbReference>
<accession>A0A7X0SM31</accession>
<feature type="transmembrane region" description="Helical" evidence="7">
    <location>
        <begin position="165"/>
        <end position="184"/>
    </location>
</feature>
<feature type="transmembrane region" description="Helical" evidence="7">
    <location>
        <begin position="101"/>
        <end position="120"/>
    </location>
</feature>
<dbReference type="AlphaFoldDB" id="A0A7X0SM31"/>
<comment type="subcellular location">
    <subcellularLocation>
        <location evidence="1 7">Cell membrane</location>
        <topology evidence="1 7">Multi-pass membrane protein</topology>
    </subcellularLocation>
</comment>
<evidence type="ECO:0000256" key="2">
    <source>
        <dbReference type="ARBA" id="ARBA00022448"/>
    </source>
</evidence>
<evidence type="ECO:0000256" key="7">
    <source>
        <dbReference type="RuleBase" id="RU363032"/>
    </source>
</evidence>
<evidence type="ECO:0000256" key="5">
    <source>
        <dbReference type="ARBA" id="ARBA00022989"/>
    </source>
</evidence>
<keyword evidence="5 7" id="KW-1133">Transmembrane helix</keyword>
<dbReference type="PANTHER" id="PTHR43744:SF8">
    <property type="entry name" value="SN-GLYCEROL-3-PHOSPHATE TRANSPORT SYSTEM PERMEASE PROTEIN UGPE"/>
    <property type="match status" value="1"/>
</dbReference>
<evidence type="ECO:0000256" key="1">
    <source>
        <dbReference type="ARBA" id="ARBA00004651"/>
    </source>
</evidence>